<reference evidence="4" key="2">
    <citation type="submission" date="2011-01" db="EMBL/GenBank/DDBJ databases">
        <authorList>
            <person name="Zhao B.P."/>
            <person name="Ren Z.A."/>
            <person name="Li C.D."/>
        </authorList>
    </citation>
    <scope>NUCLEOTIDE SEQUENCE</scope>
    <source>
        <strain evidence="4">BPK282A1</strain>
    </source>
</reference>
<evidence type="ECO:0000259" key="1">
    <source>
        <dbReference type="Pfam" id="PF01755"/>
    </source>
</evidence>
<gene>
    <name evidence="4" type="ORF">LDBPK_363610</name>
    <name evidence="2" type="ORF">LdCL_360043100</name>
    <name evidence="3" type="ORF">LDHU3_36.4890</name>
</gene>
<reference evidence="2 6" key="4">
    <citation type="journal article" date="2018" name="Sci. Rep.">
        <title>A complete Leishmania donovani reference genome identifies novel genetic variations associated with virulence.</title>
        <authorList>
            <person name="Lypaczewski P."/>
            <person name="Hoshizaki J."/>
            <person name="Zhang W.-W."/>
            <person name="McCall L.-I."/>
            <person name="Torcivia-Rodriguez J."/>
            <person name="Simonyan V."/>
            <person name="Kaur A."/>
            <person name="Dewar K."/>
            <person name="Matlashewski G."/>
        </authorList>
    </citation>
    <scope>NUCLEOTIDE SEQUENCE [LARGE SCALE GENOMIC DNA]</scope>
    <source>
        <strain evidence="2 6">LdCL</strain>
    </source>
</reference>
<evidence type="ECO:0000313" key="5">
    <source>
        <dbReference type="Proteomes" id="UP000008980"/>
    </source>
</evidence>
<evidence type="ECO:0000313" key="6">
    <source>
        <dbReference type="Proteomes" id="UP000274082"/>
    </source>
</evidence>
<dbReference type="AlphaFoldDB" id="A0A3S7XB94"/>
<dbReference type="VEuPathDB" id="TriTrypDB:LdCL_360043100"/>
<dbReference type="VEuPathDB" id="TriTrypDB:LdBPK_363610.1"/>
<dbReference type="Proteomes" id="UP000274082">
    <property type="component" value="Chromosome 36"/>
</dbReference>
<dbReference type="Proteomes" id="UP000008980">
    <property type="component" value="Chromosome 36"/>
</dbReference>
<dbReference type="EMBL" id="LR812656">
    <property type="protein sequence ID" value="CAC5434939.1"/>
    <property type="molecule type" value="Genomic_DNA"/>
</dbReference>
<dbReference type="InterPro" id="IPR002654">
    <property type="entry name" value="Glyco_trans_25"/>
</dbReference>
<accession>E9BU70</accession>
<dbReference type="Proteomes" id="UP000601710">
    <property type="component" value="Chromosome 36"/>
</dbReference>
<evidence type="ECO:0000313" key="4">
    <source>
        <dbReference type="EMBL" id="CBZ38799.1"/>
    </source>
</evidence>
<accession>A0A3S7XB94</accession>
<dbReference type="GO" id="GO:0016740">
    <property type="term" value="F:transferase activity"/>
    <property type="evidence" value="ECO:0007669"/>
    <property type="project" value="UniProtKB-KW"/>
</dbReference>
<sequence>MRTSPLWRLQMNSRPFSLERIFAINLDRRPDRWAAVQAVCARAGLPAERTERVPAVEGSRLDVNAAHRCGFVSALGLRRLKEPPEHHIWGMDLNKAALGCALSHIHLWARIAALGTVSNFSAETPAAALPKQCFLVLEDDSTLTDSDDSGSGSPAASPSLPFLDQLQRRMNSVPPDWELVYVSGLDTARQCPHMQVAKGVARVPQYHRTTNAYLVTPQGARRLLATCVPLTFQLDTAMTMNVGYPPGVVGVAGAQTLPHVLDPVCYTLQPPLMQQAAQLGTDIQH</sequence>
<dbReference type="Pfam" id="PF01755">
    <property type="entry name" value="Glyco_transf_25"/>
    <property type="match status" value="1"/>
</dbReference>
<reference evidence="5" key="3">
    <citation type="submission" date="2011-02" db="EMBL/GenBank/DDBJ databases">
        <title>Whole genome sequencing of Leishmania donovani clinical lines reveals dynamic variation related to drug resistance.</title>
        <authorList>
            <person name="Downing T."/>
            <person name="Imamura H."/>
            <person name="Sanders M."/>
            <person name="Decuypere S."/>
            <person name="Hertz-Fowler C."/>
            <person name="Clark T.G."/>
            <person name="Rijal S."/>
            <person name="Sundar S."/>
            <person name="Quail M.A."/>
            <person name="De Doncker S."/>
            <person name="Maes I."/>
            <person name="Vanaerschot M."/>
            <person name="Stark O."/>
            <person name="Schonian G."/>
            <person name="Dujardin J.C."/>
            <person name="Berriman M."/>
        </authorList>
    </citation>
    <scope>NUCLEOTIDE SEQUENCE [LARGE SCALE GENOMIC DNA]</scope>
    <source>
        <strain evidence="5">BPK282A1</strain>
    </source>
</reference>
<dbReference type="RefSeq" id="XP_003865476.1">
    <property type="nucleotide sequence ID" value="XM_003865428.1"/>
</dbReference>
<dbReference type="OrthoDB" id="47375at2759"/>
<dbReference type="KEGG" id="ldo:LDBPK_363610"/>
<dbReference type="GeneID" id="13388362"/>
<keyword evidence="6" id="KW-1185">Reference proteome</keyword>
<reference evidence="3" key="5">
    <citation type="submission" date="2020-06" db="EMBL/GenBank/DDBJ databases">
        <authorList>
            <person name="Camacho E."/>
            <person name="Gonzalez-de la Fuente S."/>
            <person name="Rastrojo A."/>
            <person name="Peiro-Pastor R."/>
            <person name="Solana JC."/>
            <person name="Tabera L."/>
            <person name="Gamarro F."/>
            <person name="Carrasco-Ramiro F."/>
            <person name="Requena JM."/>
            <person name="Aguado B."/>
        </authorList>
    </citation>
    <scope>NUCLEOTIDE SEQUENCE</scope>
</reference>
<dbReference type="OMA" id="NCYVVSH"/>
<organism evidence="2 6">
    <name type="scientific">Leishmania donovani</name>
    <dbReference type="NCBI Taxonomy" id="5661"/>
    <lineage>
        <taxon>Eukaryota</taxon>
        <taxon>Discoba</taxon>
        <taxon>Euglenozoa</taxon>
        <taxon>Kinetoplastea</taxon>
        <taxon>Metakinetoplastina</taxon>
        <taxon>Trypanosomatida</taxon>
        <taxon>Trypanosomatidae</taxon>
        <taxon>Leishmaniinae</taxon>
        <taxon>Leishmania</taxon>
    </lineage>
</organism>
<dbReference type="CDD" id="cd06532">
    <property type="entry name" value="Glyco_transf_25"/>
    <property type="match status" value="1"/>
</dbReference>
<evidence type="ECO:0000313" key="2">
    <source>
        <dbReference type="EMBL" id="AYU83716.1"/>
    </source>
</evidence>
<dbReference type="VEuPathDB" id="TriTrypDB:LDHU3_36.4890"/>
<protein>
    <submittedName>
        <fullName evidence="2">Glycosyl transferase-like protein</fullName>
    </submittedName>
    <submittedName>
        <fullName evidence="3">Glycosyl_transferase-like_protein/GeneDB:LmjF.36. 3450</fullName>
    </submittedName>
</protein>
<dbReference type="EMBL" id="CP029535">
    <property type="protein sequence ID" value="AYU83716.1"/>
    <property type="molecule type" value="Genomic_DNA"/>
</dbReference>
<dbReference type="EMBL" id="FR799623">
    <property type="protein sequence ID" value="CBZ38799.1"/>
    <property type="molecule type" value="Genomic_DNA"/>
</dbReference>
<reference evidence="4 5" key="1">
    <citation type="journal article" date="2011" name="Genome Res.">
        <title>Whole genome sequencing of multiple Leishmania donovani clinical isolates provides insights into population structure and mechanisms of drug resistance.</title>
        <authorList>
            <person name="Downing T."/>
            <person name="Imamura H."/>
            <person name="Decuypere S."/>
            <person name="Clark T.G."/>
            <person name="Coombs G.H."/>
            <person name="Cotton J.A."/>
            <person name="Hilley J.D."/>
            <person name="de Doncker S."/>
            <person name="Maes I."/>
            <person name="Mottram J.C."/>
            <person name="Quail M.A."/>
            <person name="Rijal S."/>
            <person name="Sanders M."/>
            <person name="Schonian G."/>
            <person name="Stark O."/>
            <person name="Sundar S."/>
            <person name="Vanaerschot M."/>
            <person name="Hertz-Fowler C."/>
            <person name="Dujardin J.C."/>
            <person name="Berriman M."/>
        </authorList>
    </citation>
    <scope>NUCLEOTIDE SEQUENCE [LARGE SCALE GENOMIC DNA]</scope>
    <source>
        <strain evidence="4 5">BPK282A1</strain>
    </source>
</reference>
<keyword evidence="2" id="KW-0808">Transferase</keyword>
<name>A0A3S7XB94_LEIDO</name>
<feature type="domain" description="Glycosyl transferase family 25" evidence="1">
    <location>
        <begin position="20"/>
        <end position="238"/>
    </location>
</feature>
<proteinExistence type="predicted"/>
<evidence type="ECO:0000313" key="3">
    <source>
        <dbReference type="EMBL" id="CAC5434939.1"/>
    </source>
</evidence>